<feature type="transmembrane region" description="Helical" evidence="6">
    <location>
        <begin position="214"/>
        <end position="237"/>
    </location>
</feature>
<feature type="transmembrane region" description="Helical" evidence="6">
    <location>
        <begin position="74"/>
        <end position="92"/>
    </location>
</feature>
<keyword evidence="9" id="KW-1185">Reference proteome</keyword>
<feature type="transmembrane region" description="Helical" evidence="6">
    <location>
        <begin position="104"/>
        <end position="125"/>
    </location>
</feature>
<dbReference type="SUPFAM" id="SSF103481">
    <property type="entry name" value="Multidrug resistance efflux transporter EmrE"/>
    <property type="match status" value="2"/>
</dbReference>
<feature type="transmembrane region" description="Helical" evidence="6">
    <location>
        <begin position="131"/>
        <end position="153"/>
    </location>
</feature>
<gene>
    <name evidence="8" type="ORF">L9Z73_05320</name>
</gene>
<evidence type="ECO:0000256" key="6">
    <source>
        <dbReference type="SAM" id="Phobius"/>
    </source>
</evidence>
<evidence type="ECO:0000256" key="3">
    <source>
        <dbReference type="ARBA" id="ARBA00022692"/>
    </source>
</evidence>
<keyword evidence="4 6" id="KW-1133">Transmembrane helix</keyword>
<feature type="transmembrane region" description="Helical" evidence="6">
    <location>
        <begin position="249"/>
        <end position="270"/>
    </location>
</feature>
<reference evidence="8 9" key="1">
    <citation type="submission" date="2022-02" db="EMBL/GenBank/DDBJ databases">
        <title>Comparative genomics of the first Antarctic Pseudomonas spp. capable of biotransforming 2,4,6-Trinitrotoluene.</title>
        <authorList>
            <person name="Cabrera M.A."/>
            <person name="Marquez S.L."/>
            <person name="Perez-Donoso J.M."/>
        </authorList>
    </citation>
    <scope>NUCLEOTIDE SEQUENCE [LARGE SCALE GENOMIC DNA]</scope>
    <source>
        <strain evidence="8 9">TNT11</strain>
    </source>
</reference>
<feature type="domain" description="EamA" evidence="7">
    <location>
        <begin position="195"/>
        <end position="322"/>
    </location>
</feature>
<sequence>MSRLTFYDFTQAQRQRSLPLQNARHWRNVMNPIAHKSYEVRLTSPLPIAFILLWSSGYIGGAFGVRYGEPFTMTFYRFALAALVFLGGALAVKAEWPRRLAPYLHAAVVGVLLQALQFGGLYTGISQGVPAGQAALIVGLMPVFVVIGAYFFLGEQLSWRDLPGSILGVAGVAIVVASSFFGPEASIGGYGAVGLALVGITLGTLYQKRFLGGVNLWVGCFIQMLTASLVMLMLAYTTETMRVAEWVPFAASVAWITLMNSVGALTLLYVMIRRGEASKATNLFHVIPAVTQIMASLVLGEVPSGVVILGFVVSGVGVYLMNHSRVK</sequence>
<feature type="transmembrane region" description="Helical" evidence="6">
    <location>
        <begin position="305"/>
        <end position="322"/>
    </location>
</feature>
<comment type="caution">
    <text evidence="8">The sequence shown here is derived from an EMBL/GenBank/DDBJ whole genome shotgun (WGS) entry which is preliminary data.</text>
</comment>
<evidence type="ECO:0000256" key="1">
    <source>
        <dbReference type="ARBA" id="ARBA00004141"/>
    </source>
</evidence>
<evidence type="ECO:0000256" key="5">
    <source>
        <dbReference type="ARBA" id="ARBA00023136"/>
    </source>
</evidence>
<name>A0ABT0EDL2_9PSED</name>
<feature type="transmembrane region" description="Helical" evidence="6">
    <location>
        <begin position="46"/>
        <end position="68"/>
    </location>
</feature>
<feature type="transmembrane region" description="Helical" evidence="6">
    <location>
        <begin position="187"/>
        <end position="207"/>
    </location>
</feature>
<protein>
    <submittedName>
        <fullName evidence="8">DMT family transporter</fullName>
    </submittedName>
</protein>
<keyword evidence="3 6" id="KW-0812">Transmembrane</keyword>
<feature type="domain" description="EamA" evidence="7">
    <location>
        <begin position="49"/>
        <end position="176"/>
    </location>
</feature>
<comment type="similarity">
    <text evidence="2">Belongs to the EamA transporter family.</text>
</comment>
<organism evidence="8 9">
    <name type="scientific">Pseudomonas emilianonis</name>
    <dbReference type="NCBI Taxonomy" id="2915812"/>
    <lineage>
        <taxon>Bacteria</taxon>
        <taxon>Pseudomonadati</taxon>
        <taxon>Pseudomonadota</taxon>
        <taxon>Gammaproteobacteria</taxon>
        <taxon>Pseudomonadales</taxon>
        <taxon>Pseudomonadaceae</taxon>
        <taxon>Pseudomonas</taxon>
    </lineage>
</organism>
<evidence type="ECO:0000256" key="4">
    <source>
        <dbReference type="ARBA" id="ARBA00022989"/>
    </source>
</evidence>
<feature type="transmembrane region" description="Helical" evidence="6">
    <location>
        <begin position="165"/>
        <end position="181"/>
    </location>
</feature>
<comment type="subcellular location">
    <subcellularLocation>
        <location evidence="1">Membrane</location>
        <topology evidence="1">Multi-pass membrane protein</topology>
    </subcellularLocation>
</comment>
<evidence type="ECO:0000313" key="8">
    <source>
        <dbReference type="EMBL" id="MCK1783799.1"/>
    </source>
</evidence>
<dbReference type="InterPro" id="IPR050638">
    <property type="entry name" value="AA-Vitamin_Transporters"/>
</dbReference>
<dbReference type="EMBL" id="JAKNRV010000025">
    <property type="protein sequence ID" value="MCK1783799.1"/>
    <property type="molecule type" value="Genomic_DNA"/>
</dbReference>
<dbReference type="InterPro" id="IPR000620">
    <property type="entry name" value="EamA_dom"/>
</dbReference>
<dbReference type="InterPro" id="IPR037185">
    <property type="entry name" value="EmrE-like"/>
</dbReference>
<dbReference type="Gene3D" id="1.10.3730.20">
    <property type="match status" value="1"/>
</dbReference>
<evidence type="ECO:0000259" key="7">
    <source>
        <dbReference type="Pfam" id="PF00892"/>
    </source>
</evidence>
<dbReference type="PANTHER" id="PTHR32322">
    <property type="entry name" value="INNER MEMBRANE TRANSPORTER"/>
    <property type="match status" value="1"/>
</dbReference>
<dbReference type="Pfam" id="PF00892">
    <property type="entry name" value="EamA"/>
    <property type="match status" value="2"/>
</dbReference>
<dbReference type="Proteomes" id="UP001317085">
    <property type="component" value="Unassembled WGS sequence"/>
</dbReference>
<evidence type="ECO:0000256" key="2">
    <source>
        <dbReference type="ARBA" id="ARBA00007362"/>
    </source>
</evidence>
<keyword evidence="5 6" id="KW-0472">Membrane</keyword>
<proteinExistence type="inferred from homology"/>
<evidence type="ECO:0000313" key="9">
    <source>
        <dbReference type="Proteomes" id="UP001317085"/>
    </source>
</evidence>
<accession>A0ABT0EDL2</accession>
<dbReference type="PANTHER" id="PTHR32322:SF2">
    <property type="entry name" value="EAMA DOMAIN-CONTAINING PROTEIN"/>
    <property type="match status" value="1"/>
</dbReference>